<sequence length="116" mass="12542">MRRDHRAAWERDALGPVVNPGDREGAGPYLVGMSIGTGVVLFVIGAVLAFGLEVDIPGVDDDFIGYLLMGTGAVVFVIGLVLLTRRRSAVERTRTVDERGVAGEQVTERRTDVDPY</sequence>
<evidence type="ECO:0000313" key="3">
    <source>
        <dbReference type="EMBL" id="GAA3667915.1"/>
    </source>
</evidence>
<keyword evidence="1" id="KW-0812">Transmembrane</keyword>
<evidence type="ECO:0000259" key="2">
    <source>
        <dbReference type="Pfam" id="PF20059"/>
    </source>
</evidence>
<keyword evidence="1" id="KW-1133">Transmembrane helix</keyword>
<evidence type="ECO:0000256" key="1">
    <source>
        <dbReference type="SAM" id="Phobius"/>
    </source>
</evidence>
<keyword evidence="4" id="KW-1185">Reference proteome</keyword>
<evidence type="ECO:0000313" key="4">
    <source>
        <dbReference type="Proteomes" id="UP001410795"/>
    </source>
</evidence>
<protein>
    <recommendedName>
        <fullName evidence="2">DUF6458 domain-containing protein</fullName>
    </recommendedName>
</protein>
<feature type="transmembrane region" description="Helical" evidence="1">
    <location>
        <begin position="63"/>
        <end position="84"/>
    </location>
</feature>
<dbReference type="EMBL" id="BAAAYV010000025">
    <property type="protein sequence ID" value="GAA3667915.1"/>
    <property type="molecule type" value="Genomic_DNA"/>
</dbReference>
<dbReference type="Proteomes" id="UP001410795">
    <property type="component" value="Unassembled WGS sequence"/>
</dbReference>
<accession>A0ABP7BUE7</accession>
<dbReference type="InterPro" id="IPR045597">
    <property type="entry name" value="DUF6458"/>
</dbReference>
<gene>
    <name evidence="3" type="ORF">GCM10022202_32490</name>
</gene>
<comment type="caution">
    <text evidence="3">The sequence shown here is derived from an EMBL/GenBank/DDBJ whole genome shotgun (WGS) entry which is preliminary data.</text>
</comment>
<proteinExistence type="predicted"/>
<feature type="domain" description="DUF6458" evidence="2">
    <location>
        <begin position="33"/>
        <end position="112"/>
    </location>
</feature>
<keyword evidence="1" id="KW-0472">Membrane</keyword>
<organism evidence="3 4">
    <name type="scientific">Microbacterium marinilacus</name>
    <dbReference type="NCBI Taxonomy" id="415209"/>
    <lineage>
        <taxon>Bacteria</taxon>
        <taxon>Bacillati</taxon>
        <taxon>Actinomycetota</taxon>
        <taxon>Actinomycetes</taxon>
        <taxon>Micrococcales</taxon>
        <taxon>Microbacteriaceae</taxon>
        <taxon>Microbacterium</taxon>
    </lineage>
</organism>
<reference evidence="4" key="1">
    <citation type="journal article" date="2019" name="Int. J. Syst. Evol. Microbiol.">
        <title>The Global Catalogue of Microorganisms (GCM) 10K type strain sequencing project: providing services to taxonomists for standard genome sequencing and annotation.</title>
        <authorList>
            <consortium name="The Broad Institute Genomics Platform"/>
            <consortium name="The Broad Institute Genome Sequencing Center for Infectious Disease"/>
            <person name="Wu L."/>
            <person name="Ma J."/>
        </authorList>
    </citation>
    <scope>NUCLEOTIDE SEQUENCE [LARGE SCALE GENOMIC DNA]</scope>
    <source>
        <strain evidence="4">JCM 16546</strain>
    </source>
</reference>
<feature type="transmembrane region" description="Helical" evidence="1">
    <location>
        <begin position="29"/>
        <end position="51"/>
    </location>
</feature>
<dbReference type="Pfam" id="PF20059">
    <property type="entry name" value="DUF6458"/>
    <property type="match status" value="1"/>
</dbReference>
<name>A0ABP7BUE7_9MICO</name>